<feature type="region of interest" description="Disordered" evidence="1">
    <location>
        <begin position="14"/>
        <end position="67"/>
    </location>
</feature>
<reference evidence="3" key="1">
    <citation type="submission" date="2013-06" db="EMBL/GenBank/DDBJ databases">
        <authorList>
            <person name="Zhao Q."/>
        </authorList>
    </citation>
    <scope>NUCLEOTIDE SEQUENCE</scope>
    <source>
        <strain evidence="3">cv. W1943</strain>
    </source>
</reference>
<reference evidence="2" key="2">
    <citation type="submission" date="2015-06" db="UniProtKB">
        <authorList>
            <consortium name="EnsemblPlants"/>
        </authorList>
    </citation>
    <scope>IDENTIFICATION</scope>
</reference>
<proteinExistence type="predicted"/>
<evidence type="ECO:0000313" key="2">
    <source>
        <dbReference type="EnsemblPlants" id="ORUFI07G25710.1"/>
    </source>
</evidence>
<dbReference type="Gramene" id="ORUFI07G25710.1">
    <property type="protein sequence ID" value="ORUFI07G25710.1"/>
    <property type="gene ID" value="ORUFI07G25710"/>
</dbReference>
<protein>
    <submittedName>
        <fullName evidence="2">Uncharacterized protein</fullName>
    </submittedName>
</protein>
<organism evidence="2 3">
    <name type="scientific">Oryza rufipogon</name>
    <name type="common">Brownbeard rice</name>
    <name type="synonym">Asian wild rice</name>
    <dbReference type="NCBI Taxonomy" id="4529"/>
    <lineage>
        <taxon>Eukaryota</taxon>
        <taxon>Viridiplantae</taxon>
        <taxon>Streptophyta</taxon>
        <taxon>Embryophyta</taxon>
        <taxon>Tracheophyta</taxon>
        <taxon>Spermatophyta</taxon>
        <taxon>Magnoliopsida</taxon>
        <taxon>Liliopsida</taxon>
        <taxon>Poales</taxon>
        <taxon>Poaceae</taxon>
        <taxon>BOP clade</taxon>
        <taxon>Oryzoideae</taxon>
        <taxon>Oryzeae</taxon>
        <taxon>Oryzinae</taxon>
        <taxon>Oryza</taxon>
    </lineage>
</organism>
<evidence type="ECO:0000313" key="3">
    <source>
        <dbReference type="Proteomes" id="UP000008022"/>
    </source>
</evidence>
<dbReference type="Proteomes" id="UP000008022">
    <property type="component" value="Unassembled WGS sequence"/>
</dbReference>
<keyword evidence="3" id="KW-1185">Reference proteome</keyword>
<dbReference type="AlphaFoldDB" id="A0A0E0QC41"/>
<dbReference type="EnsemblPlants" id="ORUFI07G25710.1">
    <property type="protein sequence ID" value="ORUFI07G25710.1"/>
    <property type="gene ID" value="ORUFI07G25710"/>
</dbReference>
<evidence type="ECO:0000256" key="1">
    <source>
        <dbReference type="SAM" id="MobiDB-lite"/>
    </source>
</evidence>
<accession>A0A0E0QC41</accession>
<name>A0A0E0QC41_ORYRU</name>
<sequence length="103" mass="11285">MAWHLPPSTLLRIWSGQLPAPTDSEGDPRRRRGEASNSSRRCRLGGGAGEAGAAREKEPSRPFLNACESNDFGDQECRNKVHRPRDSYNSEALCKLGSYLGGI</sequence>